<dbReference type="InterPro" id="IPR013830">
    <property type="entry name" value="SGNH_hydro"/>
</dbReference>
<name>A0ABX8TLN6_9CAUL</name>
<evidence type="ECO:0000313" key="3">
    <source>
        <dbReference type="Proteomes" id="UP000824334"/>
    </source>
</evidence>
<proteinExistence type="predicted"/>
<dbReference type="InterPro" id="IPR051532">
    <property type="entry name" value="Ester_Hydrolysis_Enzymes"/>
</dbReference>
<gene>
    <name evidence="2" type="ORF">KWG56_04205</name>
</gene>
<accession>A0ABX8TLN6</accession>
<dbReference type="Proteomes" id="UP000824334">
    <property type="component" value="Chromosome"/>
</dbReference>
<organism evidence="2 3">
    <name type="scientific">Brevundimonas nasdae</name>
    <dbReference type="NCBI Taxonomy" id="172043"/>
    <lineage>
        <taxon>Bacteria</taxon>
        <taxon>Pseudomonadati</taxon>
        <taxon>Pseudomonadota</taxon>
        <taxon>Alphaproteobacteria</taxon>
        <taxon>Caulobacterales</taxon>
        <taxon>Caulobacteraceae</taxon>
        <taxon>Brevundimonas</taxon>
    </lineage>
</organism>
<dbReference type="PANTHER" id="PTHR30383">
    <property type="entry name" value="THIOESTERASE 1/PROTEASE 1/LYSOPHOSPHOLIPASE L1"/>
    <property type="match status" value="1"/>
</dbReference>
<evidence type="ECO:0000259" key="1">
    <source>
        <dbReference type="Pfam" id="PF13472"/>
    </source>
</evidence>
<dbReference type="Pfam" id="PF13472">
    <property type="entry name" value="Lipase_GDSL_2"/>
    <property type="match status" value="1"/>
</dbReference>
<sequence length="233" mass="25097">MIRPGPADLAALLALAQTPDYQAYSAAKAAREADDWPGLCVYRADNAALHDAELRPDVVMIGDSITENWARADASLFTARRIAGRGIGGQTSAQMLVRFRADVVALQPRLVHILAGTNDVAGNGGATSPEAWKNNIMAMTELARANGIQVVLGAVPPADRFFWRPGVRPAAQIVTLNNWLRDYAAREGLGFIDYYAVLANEQGGLDRALSLDGVHPNRDAYAIMDRLFLAAVN</sequence>
<protein>
    <submittedName>
        <fullName evidence="2">GDSL family lipase</fullName>
    </submittedName>
</protein>
<dbReference type="PANTHER" id="PTHR30383:SF5">
    <property type="entry name" value="SGNH HYDROLASE-TYPE ESTERASE DOMAIN-CONTAINING PROTEIN"/>
    <property type="match status" value="1"/>
</dbReference>
<evidence type="ECO:0000313" key="2">
    <source>
        <dbReference type="EMBL" id="QYC12128.1"/>
    </source>
</evidence>
<dbReference type="EMBL" id="CP080034">
    <property type="protein sequence ID" value="QYC12128.1"/>
    <property type="molecule type" value="Genomic_DNA"/>
</dbReference>
<keyword evidence="3" id="KW-1185">Reference proteome</keyword>
<reference evidence="2 3" key="1">
    <citation type="submission" date="2021-07" db="EMBL/GenBank/DDBJ databases">
        <title>Isolation and characterization of bacteria from a gold mining with a capacity of golden bioaccumulation.</title>
        <authorList>
            <person name="Yang X.J."/>
        </authorList>
    </citation>
    <scope>NUCLEOTIDE SEQUENCE [LARGE SCALE GENOMIC DNA]</scope>
    <source>
        <strain evidence="2 3">Au29</strain>
    </source>
</reference>
<feature type="domain" description="SGNH hydrolase-type esterase" evidence="1">
    <location>
        <begin position="61"/>
        <end position="223"/>
    </location>
</feature>